<reference evidence="1 2" key="1">
    <citation type="submission" date="2022-06" db="EMBL/GenBank/DDBJ databases">
        <title>Roseomonas CN29.</title>
        <authorList>
            <person name="Cheng Y."/>
            <person name="He X."/>
        </authorList>
    </citation>
    <scope>NUCLEOTIDE SEQUENCE [LARGE SCALE GENOMIC DNA]</scope>
    <source>
        <strain evidence="1 2">CN29</strain>
    </source>
</reference>
<comment type="caution">
    <text evidence="1">The sequence shown here is derived from an EMBL/GenBank/DDBJ whole genome shotgun (WGS) entry which is preliminary data.</text>
</comment>
<evidence type="ECO:0000313" key="2">
    <source>
        <dbReference type="Proteomes" id="UP001524642"/>
    </source>
</evidence>
<gene>
    <name evidence="1" type="ORF">NRP21_01035</name>
</gene>
<protein>
    <submittedName>
        <fullName evidence="1">Uncharacterized protein</fullName>
    </submittedName>
</protein>
<sequence>MHRTIPLPTTLPPLAFMDLAPAQISEAIRRMEGTPGDFAVPLWRGSLAGEYRIAVSLPGGRLPARVLDRQRPPTCIILSADPDFPAPTPPPTAFPKLSRYLDWAASVIVHATGGTREHYTTVAAATVIMRRILLIETATVQEDAWMALVQAEAERREKRGQRLPRLCWSATPRGGVHPVQEGIG</sequence>
<organism evidence="1 2">
    <name type="scientific">Roseomonas populi</name>
    <dbReference type="NCBI Taxonomy" id="3121582"/>
    <lineage>
        <taxon>Bacteria</taxon>
        <taxon>Pseudomonadati</taxon>
        <taxon>Pseudomonadota</taxon>
        <taxon>Alphaproteobacteria</taxon>
        <taxon>Acetobacterales</taxon>
        <taxon>Roseomonadaceae</taxon>
        <taxon>Roseomonas</taxon>
    </lineage>
</organism>
<dbReference type="EMBL" id="JANJOU010000001">
    <property type="protein sequence ID" value="MCR0980630.1"/>
    <property type="molecule type" value="Genomic_DNA"/>
</dbReference>
<keyword evidence="2" id="KW-1185">Reference proteome</keyword>
<dbReference type="RefSeq" id="WP_257714312.1">
    <property type="nucleotide sequence ID" value="NZ_JANJOU010000001.1"/>
</dbReference>
<name>A0ABT1WXS0_9PROT</name>
<dbReference type="Proteomes" id="UP001524642">
    <property type="component" value="Unassembled WGS sequence"/>
</dbReference>
<proteinExistence type="predicted"/>
<evidence type="ECO:0000313" key="1">
    <source>
        <dbReference type="EMBL" id="MCR0980630.1"/>
    </source>
</evidence>
<accession>A0ABT1WXS0</accession>